<sequence length="594" mass="63500">MVLTCAISQNCQRTPPHRLHCEHLLDNETAYFRCVCNRAQSLTDNEFFNARCVFEECSEDRDRQAFITAYKKGCVDLGMRLRDITGEWGMFDTLSSSSTIGLGRTQVSTGPSTETAPGMQTKTKTSTLMQATEMRGSTTRNSITTTATPTTRLVTRTTTVAAVSTISKTPADIQIPICGIPLKCTKPHAACNPSDLSCICHASNSLAQNTQFDQLCVLDACYGDLGREEFLESLMYNCGKVGLALTDVPKRWEVYLPSTYPSTSSVSPTSSSSATSSSPSLSTSSPTASLSPSLPFTTPLQTPRPYSLSTPAIAGTATAATFTLILLALLALLYYRSKKKAKKLRVENAVLVDATHPEGVGGRIEVLMDRRRGDDGFEEEGTLVGSPTGESFGVGGGKWYGGGRFIAGAAAAGDVGMRIQEKNYGGGGAGGNAYGYGTGTGIGTGPGPANTEPEYETNTWDQRYTSVSPSSPPPPPPPPPFSAQQPRSPNFSAARRGGSIGPPPASPPPPPPKVPPKVQSPRVYDDEESEYESLRREPRRVVQPTSRSPPPVPPQSRSPRAYDDEAESEYESLRRGIGGGAGRGRRGWDEGRMI</sequence>
<keyword evidence="2" id="KW-0812">Transmembrane</keyword>
<keyword evidence="2" id="KW-0472">Membrane</keyword>
<evidence type="ECO:0000313" key="3">
    <source>
        <dbReference type="EMBL" id="KAI1519665.1"/>
    </source>
</evidence>
<protein>
    <recommendedName>
        <fullName evidence="5">Extracellular membrane protein CFEM domain-containing protein</fullName>
    </recommendedName>
</protein>
<dbReference type="PANTHER" id="PTHR23330">
    <property type="entry name" value="P300 TRANSCRIPTIONAL COFACTOR JMY-RELATED"/>
    <property type="match status" value="1"/>
</dbReference>
<dbReference type="AlphaFoldDB" id="A0A922NPI5"/>
<name>A0A922NPI5_9PLEO</name>
<feature type="compositionally biased region" description="Pro residues" evidence="1">
    <location>
        <begin position="470"/>
        <end position="481"/>
    </location>
</feature>
<feature type="compositionally biased region" description="Low complexity" evidence="1">
    <location>
        <begin position="482"/>
        <end position="497"/>
    </location>
</feature>
<organism evidence="3 4">
    <name type="scientific">Pyrenophora tritici-repentis</name>
    <dbReference type="NCBI Taxonomy" id="45151"/>
    <lineage>
        <taxon>Eukaryota</taxon>
        <taxon>Fungi</taxon>
        <taxon>Dikarya</taxon>
        <taxon>Ascomycota</taxon>
        <taxon>Pezizomycotina</taxon>
        <taxon>Dothideomycetes</taxon>
        <taxon>Pleosporomycetidae</taxon>
        <taxon>Pleosporales</taxon>
        <taxon>Pleosporineae</taxon>
        <taxon>Pleosporaceae</taxon>
        <taxon>Pyrenophora</taxon>
    </lineage>
</organism>
<gene>
    <name evidence="3" type="ORF">Ptr86124_000033</name>
</gene>
<accession>A0A922NPI5</accession>
<evidence type="ECO:0000256" key="2">
    <source>
        <dbReference type="SAM" id="Phobius"/>
    </source>
</evidence>
<comment type="caution">
    <text evidence="3">The sequence shown here is derived from an EMBL/GenBank/DDBJ whole genome shotgun (WGS) entry which is preliminary data.</text>
</comment>
<proteinExistence type="predicted"/>
<dbReference type="Proteomes" id="UP000249757">
    <property type="component" value="Unassembled WGS sequence"/>
</dbReference>
<evidence type="ECO:0000256" key="1">
    <source>
        <dbReference type="SAM" id="MobiDB-lite"/>
    </source>
</evidence>
<feature type="region of interest" description="Disordered" evidence="1">
    <location>
        <begin position="102"/>
        <end position="125"/>
    </location>
</feature>
<feature type="transmembrane region" description="Helical" evidence="2">
    <location>
        <begin position="312"/>
        <end position="335"/>
    </location>
</feature>
<keyword evidence="2" id="KW-1133">Transmembrane helix</keyword>
<reference evidence="4" key="1">
    <citation type="journal article" date="2022" name="Microb. Genom.">
        <title>A global pangenome for the wheat fungal pathogen Pyrenophora tritici-repentis and prediction of effector protein structural homology.</title>
        <authorList>
            <person name="Moolhuijzen P.M."/>
            <person name="See P.T."/>
            <person name="Shi G."/>
            <person name="Powell H.R."/>
            <person name="Cockram J."/>
            <person name="Jorgensen L.N."/>
            <person name="Benslimane H."/>
            <person name="Strelkov S.E."/>
            <person name="Turner J."/>
            <person name="Liu Z."/>
            <person name="Moffat C.S."/>
        </authorList>
    </citation>
    <scope>NUCLEOTIDE SEQUENCE [LARGE SCALE GENOMIC DNA]</scope>
</reference>
<dbReference type="EMBL" id="NRDI02000001">
    <property type="protein sequence ID" value="KAI1519665.1"/>
    <property type="molecule type" value="Genomic_DNA"/>
</dbReference>
<feature type="compositionally biased region" description="Pro residues" evidence="1">
    <location>
        <begin position="547"/>
        <end position="556"/>
    </location>
</feature>
<evidence type="ECO:0008006" key="5">
    <source>
        <dbReference type="Google" id="ProtNLM"/>
    </source>
</evidence>
<feature type="compositionally biased region" description="Pro residues" evidence="1">
    <location>
        <begin position="501"/>
        <end position="515"/>
    </location>
</feature>
<keyword evidence="4" id="KW-1185">Reference proteome</keyword>
<feature type="region of interest" description="Disordered" evidence="1">
    <location>
        <begin position="260"/>
        <end position="296"/>
    </location>
</feature>
<dbReference type="PANTHER" id="PTHR23330:SF9">
    <property type="entry name" value="PROLINE-RICH PROTEIN 11"/>
    <property type="match status" value="1"/>
</dbReference>
<evidence type="ECO:0000313" key="4">
    <source>
        <dbReference type="Proteomes" id="UP000249757"/>
    </source>
</evidence>
<feature type="region of interest" description="Disordered" evidence="1">
    <location>
        <begin position="463"/>
        <end position="594"/>
    </location>
</feature>